<dbReference type="InterPro" id="IPR005467">
    <property type="entry name" value="His_kinase_dom"/>
</dbReference>
<keyword evidence="3" id="KW-0418">Kinase</keyword>
<dbReference type="PRINTS" id="PR00344">
    <property type="entry name" value="BCTRLSENSOR"/>
</dbReference>
<dbReference type="Proteomes" id="UP000520814">
    <property type="component" value="Unassembled WGS sequence"/>
</dbReference>
<keyword evidence="4" id="KW-0902">Two-component regulatory system</keyword>
<dbReference type="AlphaFoldDB" id="A0A7W9SLJ9"/>
<evidence type="ECO:0000256" key="1">
    <source>
        <dbReference type="ARBA" id="ARBA00000085"/>
    </source>
</evidence>
<dbReference type="PANTHER" id="PTHR12110">
    <property type="entry name" value="HYDROXYPYRUVATE ISOMERASE"/>
    <property type="match status" value="1"/>
</dbReference>
<dbReference type="RefSeq" id="WP_184192483.1">
    <property type="nucleotide sequence ID" value="NZ_JACHGW010000001.1"/>
</dbReference>
<dbReference type="InterPro" id="IPR004358">
    <property type="entry name" value="Sig_transdc_His_kin-like_C"/>
</dbReference>
<dbReference type="PROSITE" id="PS50109">
    <property type="entry name" value="HIS_KIN"/>
    <property type="match status" value="1"/>
</dbReference>
<evidence type="ECO:0000256" key="3">
    <source>
        <dbReference type="ARBA" id="ARBA00022777"/>
    </source>
</evidence>
<dbReference type="InterPro" id="IPR029016">
    <property type="entry name" value="GAF-like_dom_sf"/>
</dbReference>
<evidence type="ECO:0000313" key="6">
    <source>
        <dbReference type="EMBL" id="MBB6048860.1"/>
    </source>
</evidence>
<dbReference type="Gene3D" id="3.30.565.10">
    <property type="entry name" value="Histidine kinase-like ATPase, C-terminal domain"/>
    <property type="match status" value="1"/>
</dbReference>
<dbReference type="Pfam" id="PF01261">
    <property type="entry name" value="AP_endonuc_2"/>
    <property type="match status" value="1"/>
</dbReference>
<sequence>MKIGLQTIIMGNEIYDIENLFRSVSDLGFSGVEIAQDLDRIYFKNGRKASLKDIFLMSDDYGVSIAGICSGDLLDRLDKCIECGRFPDYMYIDRVFSGSDGDIGKLFSVFEERSSFIALHQHVYKNCDRFSVIVDQFKKYPKLKWIPDTAHLFIAGDDPIESIQLHYDKIVSIHLKDWTQAYGRSFHRYAKGFTCLGDGDCPVKEVLDLVISNKYKEWIIIEQDYVNFGTVTECISKSMFWLSDQMHEKRSDILEKEKICALNDLFEDVNDIHSRNTASKKEFELINLIYSNVRMPLSDFYSLIAKAICTLFKSEVVALWSCHPNRNDLCLLASYAKRRHIDGIIDGLPKVLSKVKYLDTIGYTIDSMKLWNSIVGSSEYSLHPWEDILRDGNSDNVYYIPVHNLYNMNQMRLVIAVYSNVKIDDQLVKTEKNSFLYHVTNAIDLCLECQCSYRSNLVNSEADKSVDIDDFIFRLRGILIKSINCMGSSLFLVNRTGDRLEYYGDEKNIYWNSKFKFYGPNLKNRKRGFTLDAWVAKRPLVIAHAQIPEFNGGFKPYVPTSTEIGDGINKHIDNVLIVPIISISQDSKVNTPSVIGVVRCRNKKCRKSDNIQKKEDFIYCPIFTDDDAAIVDVILHSSAPKIELMMADNERRKSVGRIIHEIKHPIAALSKNIDLLAFQVTNGLNPMDYVYFKDIEGWFEYFMCVFKNAHFYGVNELRRIHNLNTEYKKSLIWRDVLSSISIWTKPSIEDRGFNQADLNCNLEDFYQIPEIWIDVNLIRIAIFNVISNAIKYSYNDKNRFNIILTASVDENFYKIHCRDKGPGIHEDYREMIFEEGIRGPDEVNQYVRDGLGLGLWVVRKIMEAHDGHVAVTNLYQPTELTLFFPKKLRYNAPSKK</sequence>
<evidence type="ECO:0000256" key="4">
    <source>
        <dbReference type="ARBA" id="ARBA00023012"/>
    </source>
</evidence>
<keyword evidence="7" id="KW-1185">Reference proteome</keyword>
<keyword evidence="6" id="KW-0413">Isomerase</keyword>
<dbReference type="SUPFAM" id="SSF51658">
    <property type="entry name" value="Xylose isomerase-like"/>
    <property type="match status" value="1"/>
</dbReference>
<dbReference type="GO" id="GO:0000160">
    <property type="term" value="P:phosphorelay signal transduction system"/>
    <property type="evidence" value="ECO:0007669"/>
    <property type="project" value="UniProtKB-KW"/>
</dbReference>
<dbReference type="EMBL" id="JACHGW010000001">
    <property type="protein sequence ID" value="MBB6048860.1"/>
    <property type="molecule type" value="Genomic_DNA"/>
</dbReference>
<comment type="caution">
    <text evidence="6">The sequence shown here is derived from an EMBL/GenBank/DDBJ whole genome shotgun (WGS) entry which is preliminary data.</text>
</comment>
<protein>
    <recommendedName>
        <fullName evidence="2">histidine kinase</fullName>
        <ecNumber evidence="2">2.7.13.3</ecNumber>
    </recommendedName>
</protein>
<organism evidence="6 7">
    <name type="scientific">Armatimonas rosea</name>
    <dbReference type="NCBI Taxonomy" id="685828"/>
    <lineage>
        <taxon>Bacteria</taxon>
        <taxon>Bacillati</taxon>
        <taxon>Armatimonadota</taxon>
        <taxon>Armatimonadia</taxon>
        <taxon>Armatimonadales</taxon>
        <taxon>Armatimonadaceae</taxon>
        <taxon>Armatimonas</taxon>
    </lineage>
</organism>
<dbReference type="SMART" id="SM00387">
    <property type="entry name" value="HATPase_c"/>
    <property type="match status" value="1"/>
</dbReference>
<dbReference type="InterPro" id="IPR036890">
    <property type="entry name" value="HATPase_C_sf"/>
</dbReference>
<dbReference type="Gene3D" id="3.20.20.150">
    <property type="entry name" value="Divalent-metal-dependent TIM barrel enzymes"/>
    <property type="match status" value="1"/>
</dbReference>
<dbReference type="InterPro" id="IPR036237">
    <property type="entry name" value="Xyl_isomerase-like_sf"/>
</dbReference>
<dbReference type="InterPro" id="IPR003594">
    <property type="entry name" value="HATPase_dom"/>
</dbReference>
<evidence type="ECO:0000259" key="5">
    <source>
        <dbReference type="PROSITE" id="PS50109"/>
    </source>
</evidence>
<comment type="catalytic activity">
    <reaction evidence="1">
        <text>ATP + protein L-histidine = ADP + protein N-phospho-L-histidine.</text>
        <dbReference type="EC" id="2.7.13.3"/>
    </reaction>
</comment>
<dbReference type="SUPFAM" id="SSF55874">
    <property type="entry name" value="ATPase domain of HSP90 chaperone/DNA topoisomerase II/histidine kinase"/>
    <property type="match status" value="1"/>
</dbReference>
<gene>
    <name evidence="6" type="ORF">HNQ39_000622</name>
</gene>
<accession>A0A7W9SLJ9</accession>
<dbReference type="GO" id="GO:0004673">
    <property type="term" value="F:protein histidine kinase activity"/>
    <property type="evidence" value="ECO:0007669"/>
    <property type="project" value="UniProtKB-EC"/>
</dbReference>
<proteinExistence type="predicted"/>
<reference evidence="6 7" key="1">
    <citation type="submission" date="2020-08" db="EMBL/GenBank/DDBJ databases">
        <title>Genomic Encyclopedia of Type Strains, Phase IV (KMG-IV): sequencing the most valuable type-strain genomes for metagenomic binning, comparative biology and taxonomic classification.</title>
        <authorList>
            <person name="Goeker M."/>
        </authorList>
    </citation>
    <scope>NUCLEOTIDE SEQUENCE [LARGE SCALE GENOMIC DNA]</scope>
    <source>
        <strain evidence="6 7">DSM 23562</strain>
    </source>
</reference>
<dbReference type="Pfam" id="PF02518">
    <property type="entry name" value="HATPase_c"/>
    <property type="match status" value="1"/>
</dbReference>
<dbReference type="CDD" id="cd00075">
    <property type="entry name" value="HATPase"/>
    <property type="match status" value="1"/>
</dbReference>
<dbReference type="InterPro" id="IPR013022">
    <property type="entry name" value="Xyl_isomerase-like_TIM-brl"/>
</dbReference>
<dbReference type="GO" id="GO:0016853">
    <property type="term" value="F:isomerase activity"/>
    <property type="evidence" value="ECO:0007669"/>
    <property type="project" value="UniProtKB-KW"/>
</dbReference>
<keyword evidence="3" id="KW-0808">Transferase</keyword>
<dbReference type="EC" id="2.7.13.3" evidence="2"/>
<dbReference type="InterPro" id="IPR050312">
    <property type="entry name" value="IolE/XylAMocC-like"/>
</dbReference>
<dbReference type="PANTHER" id="PTHR12110:SF41">
    <property type="entry name" value="INOSOSE DEHYDRATASE"/>
    <property type="match status" value="1"/>
</dbReference>
<evidence type="ECO:0000313" key="7">
    <source>
        <dbReference type="Proteomes" id="UP000520814"/>
    </source>
</evidence>
<dbReference type="Gene3D" id="3.30.450.40">
    <property type="match status" value="1"/>
</dbReference>
<name>A0A7W9SLJ9_ARMRO</name>
<feature type="domain" description="Histidine kinase" evidence="5">
    <location>
        <begin position="657"/>
        <end position="888"/>
    </location>
</feature>
<evidence type="ECO:0000256" key="2">
    <source>
        <dbReference type="ARBA" id="ARBA00012438"/>
    </source>
</evidence>